<evidence type="ECO:0000313" key="3">
    <source>
        <dbReference type="EMBL" id="KAK5967432.1"/>
    </source>
</evidence>
<comment type="caution">
    <text evidence="3">The sequence shown here is derived from an EMBL/GenBank/DDBJ whole genome shotgun (WGS) entry which is preliminary data.</text>
</comment>
<evidence type="ECO:0000256" key="1">
    <source>
        <dbReference type="SAM" id="Phobius"/>
    </source>
</evidence>
<evidence type="ECO:0000256" key="2">
    <source>
        <dbReference type="SAM" id="SignalP"/>
    </source>
</evidence>
<name>A0AAN8EWI4_TRICO</name>
<sequence length="260" mass="28912">MLARLTILLLVALRDAVEGASLQINDWYELPIAVGQSATLDFCLYASCERFSLVFASDTDELNRLTFWFDGEDLQKVDVDSPHYVLVPSPPPVIGGCRESDVKSLRLNVSFRENAFDVQIGRQVVIRPKGNSSTSMRLLLPQRGACCLSTGKLSIGNETLVEPVKENSLVPTTSVSPYSTRYRSLFIGRRVPPAPEPTAKLEIQRPSWTDVVNREWSISFLICSISVLVMMVTMVSLGIVIFIYVQIKPSTSRRSILIEG</sequence>
<keyword evidence="1" id="KW-0812">Transmembrane</keyword>
<reference evidence="3 4" key="1">
    <citation type="submission" date="2019-10" db="EMBL/GenBank/DDBJ databases">
        <title>Assembly and Annotation for the nematode Trichostrongylus colubriformis.</title>
        <authorList>
            <person name="Martin J."/>
        </authorList>
    </citation>
    <scope>NUCLEOTIDE SEQUENCE [LARGE SCALE GENOMIC DNA]</scope>
    <source>
        <strain evidence="3">G859</strain>
        <tissue evidence="3">Whole worm</tissue>
    </source>
</reference>
<gene>
    <name evidence="3" type="ORF">GCK32_014741</name>
</gene>
<feature type="chain" id="PRO_5042949502" evidence="2">
    <location>
        <begin position="20"/>
        <end position="260"/>
    </location>
</feature>
<keyword evidence="1" id="KW-0472">Membrane</keyword>
<keyword evidence="4" id="KW-1185">Reference proteome</keyword>
<keyword evidence="2" id="KW-0732">Signal</keyword>
<protein>
    <submittedName>
        <fullName evidence="3">Uncharacterized protein</fullName>
    </submittedName>
</protein>
<feature type="transmembrane region" description="Helical" evidence="1">
    <location>
        <begin position="216"/>
        <end position="245"/>
    </location>
</feature>
<dbReference type="EMBL" id="WIXE01022488">
    <property type="protein sequence ID" value="KAK5967432.1"/>
    <property type="molecule type" value="Genomic_DNA"/>
</dbReference>
<proteinExistence type="predicted"/>
<feature type="signal peptide" evidence="2">
    <location>
        <begin position="1"/>
        <end position="19"/>
    </location>
</feature>
<accession>A0AAN8EWI4</accession>
<organism evidence="3 4">
    <name type="scientific">Trichostrongylus colubriformis</name>
    <name type="common">Black scour worm</name>
    <dbReference type="NCBI Taxonomy" id="6319"/>
    <lineage>
        <taxon>Eukaryota</taxon>
        <taxon>Metazoa</taxon>
        <taxon>Ecdysozoa</taxon>
        <taxon>Nematoda</taxon>
        <taxon>Chromadorea</taxon>
        <taxon>Rhabditida</taxon>
        <taxon>Rhabditina</taxon>
        <taxon>Rhabditomorpha</taxon>
        <taxon>Strongyloidea</taxon>
        <taxon>Trichostrongylidae</taxon>
        <taxon>Trichostrongylus</taxon>
    </lineage>
</organism>
<evidence type="ECO:0000313" key="4">
    <source>
        <dbReference type="Proteomes" id="UP001331761"/>
    </source>
</evidence>
<dbReference type="Proteomes" id="UP001331761">
    <property type="component" value="Unassembled WGS sequence"/>
</dbReference>
<dbReference type="AlphaFoldDB" id="A0AAN8EWI4"/>
<keyword evidence="1" id="KW-1133">Transmembrane helix</keyword>